<evidence type="ECO:0000256" key="2">
    <source>
        <dbReference type="SAM" id="MobiDB-lite"/>
    </source>
</evidence>
<dbReference type="Proteomes" id="UP001295684">
    <property type="component" value="Unassembled WGS sequence"/>
</dbReference>
<dbReference type="PANTHER" id="PTHR21356">
    <property type="entry name" value="ARMADILLO REPEAT CONTAINING 2"/>
    <property type="match status" value="1"/>
</dbReference>
<dbReference type="InterPro" id="IPR016024">
    <property type="entry name" value="ARM-type_fold"/>
</dbReference>
<evidence type="ECO:0000313" key="4">
    <source>
        <dbReference type="EMBL" id="CAI2381271.1"/>
    </source>
</evidence>
<dbReference type="PROSITE" id="PS00028">
    <property type="entry name" value="ZINC_FINGER_C2H2_1"/>
    <property type="match status" value="1"/>
</dbReference>
<dbReference type="Gene3D" id="1.25.10.10">
    <property type="entry name" value="Leucine-rich Repeat Variant"/>
    <property type="match status" value="2"/>
</dbReference>
<dbReference type="EMBL" id="CAMPGE010023318">
    <property type="protein sequence ID" value="CAI2381271.1"/>
    <property type="molecule type" value="Genomic_DNA"/>
</dbReference>
<dbReference type="InterPro" id="IPR013087">
    <property type="entry name" value="Znf_C2H2_type"/>
</dbReference>
<dbReference type="GO" id="GO:0044782">
    <property type="term" value="P:cilium organization"/>
    <property type="evidence" value="ECO:0007669"/>
    <property type="project" value="TreeGrafter"/>
</dbReference>
<protein>
    <recommendedName>
        <fullName evidence="3">C2H2-type domain-containing protein</fullName>
    </recommendedName>
</protein>
<organism evidence="4 5">
    <name type="scientific">Euplotes crassus</name>
    <dbReference type="NCBI Taxonomy" id="5936"/>
    <lineage>
        <taxon>Eukaryota</taxon>
        <taxon>Sar</taxon>
        <taxon>Alveolata</taxon>
        <taxon>Ciliophora</taxon>
        <taxon>Intramacronucleata</taxon>
        <taxon>Spirotrichea</taxon>
        <taxon>Hypotrichia</taxon>
        <taxon>Euplotida</taxon>
        <taxon>Euplotidae</taxon>
        <taxon>Moneuplotes</taxon>
    </lineage>
</organism>
<feature type="compositionally biased region" description="Polar residues" evidence="2">
    <location>
        <begin position="96"/>
        <end position="111"/>
    </location>
</feature>
<gene>
    <name evidence="4" type="ORF">ECRASSUSDP1_LOCUS22722</name>
</gene>
<keyword evidence="1" id="KW-0863">Zinc-finger</keyword>
<evidence type="ECO:0000259" key="3">
    <source>
        <dbReference type="PROSITE" id="PS50157"/>
    </source>
</evidence>
<reference evidence="4" key="1">
    <citation type="submission" date="2023-07" db="EMBL/GenBank/DDBJ databases">
        <authorList>
            <consortium name="AG Swart"/>
            <person name="Singh M."/>
            <person name="Singh A."/>
            <person name="Seah K."/>
            <person name="Emmerich C."/>
        </authorList>
    </citation>
    <scope>NUCLEOTIDE SEQUENCE</scope>
    <source>
        <strain evidence="4">DP1</strain>
    </source>
</reference>
<feature type="region of interest" description="Disordered" evidence="2">
    <location>
        <begin position="96"/>
        <end position="120"/>
    </location>
</feature>
<dbReference type="GO" id="GO:0008270">
    <property type="term" value="F:zinc ion binding"/>
    <property type="evidence" value="ECO:0007669"/>
    <property type="project" value="UniProtKB-KW"/>
</dbReference>
<keyword evidence="5" id="KW-1185">Reference proteome</keyword>
<feature type="domain" description="C2H2-type" evidence="3">
    <location>
        <begin position="964"/>
        <end position="991"/>
    </location>
</feature>
<evidence type="ECO:0000313" key="5">
    <source>
        <dbReference type="Proteomes" id="UP001295684"/>
    </source>
</evidence>
<comment type="caution">
    <text evidence="4">The sequence shown here is derived from an EMBL/GenBank/DDBJ whole genome shotgun (WGS) entry which is preliminary data.</text>
</comment>
<dbReference type="SUPFAM" id="SSF48371">
    <property type="entry name" value="ARM repeat"/>
    <property type="match status" value="2"/>
</dbReference>
<accession>A0AAD1XZ05</accession>
<dbReference type="InterPro" id="IPR038905">
    <property type="entry name" value="ARMC2"/>
</dbReference>
<dbReference type="InterPro" id="IPR011989">
    <property type="entry name" value="ARM-like"/>
</dbReference>
<keyword evidence="1" id="KW-0479">Metal-binding</keyword>
<evidence type="ECO:0000256" key="1">
    <source>
        <dbReference type="PROSITE-ProRule" id="PRU00042"/>
    </source>
</evidence>
<dbReference type="PROSITE" id="PS50157">
    <property type="entry name" value="ZINC_FINGER_C2H2_2"/>
    <property type="match status" value="1"/>
</dbReference>
<dbReference type="PANTHER" id="PTHR21356:SF1">
    <property type="entry name" value="ARMADILLO REPEAT-CONTAINING PROTEIN 2"/>
    <property type="match status" value="1"/>
</dbReference>
<proteinExistence type="predicted"/>
<keyword evidence="1" id="KW-0862">Zinc</keyword>
<sequence length="991" mass="114051">MDPGEWDKYNSSKGFANKELDQLDELDPMMPFAQKNIIKNIISGARATLNEPTRPETPADGPRYLFEGSDYKERPGSAYKVGDVVDNAIDNFTRSSTSESHARLNLNQRPSSKGRKNPILEPIVRKNASGKKTKLAIKKPLPGEGKKLKPLKTFNKGQPIKIMKPNTIQPTSQEKRQEGLNIGDCEIGETNLKNNQDDALKQQEEFMKIMQQAKQDYEIYIDDPEEDDMEKEFLQSMSNELQSTAQYEQTDQYTAALTKLEEIKKNQNDLEEVKKPTSNDNDDFGQLDDYLEEQITNEYQHLMDEDNLDSNQPESRFREKYDNLIQNFSEAIKNRQNLPLIEISNITDKIWDLVDEWRDHDLTQTKECYKETLIKGVLALIDNVNPKAVLRLCRCCIHIINSIFNEKLRLSKEERLEDIEFIKIFNSLKSTVQILFKFSKDDKNDNLYEQEKVYDTLINVLVTYYIEGSSILDQLITKILKRSEGKNVEIKNTDAIFDMLIYIVGLLKNSSMSKENQNILHNKNALKILSTLCKTVLNEEDNKNTKIPQLLVQITGCYRNLAMERQQVELFIQEGALVALSQMISSFKTHKELVLNIVRTLSKISLSYEALDVMKLLGDDFILTLNEIMISNAESNSILVRSAFIQGNLTTVYTESRQALLKDGKIFVNLLDLSHKLFDKDKNKDKTKEKKAKSSKKGDFNRDASEDALTKVIRLVANLLTEPQCKKLIEINKKRVDLFFRNCIKSLQGKTLDKSEECILNVVACFTNFLFYDSGEFSIFTDERAEMLRQHCIKCVGLYLFNSDNDELKVETMRVLCNLSRNKECCKLISESDTLLKNLVQSLESEIRDLIFYDIGLLINIALNPVGRKKITKMCLPTLIDKLRDSNIEDMDLSKVICKTLVSFCEERFFWKNDNIEATNEICSEIGEELDSIMDVANESEKQILLELRYCINQVINSIPEITLDCPFDNCGRKFKNQEELDGHVQRKHQS</sequence>
<name>A0AAD1XZ05_EUPCR</name>
<dbReference type="AlphaFoldDB" id="A0AAD1XZ05"/>